<evidence type="ECO:0000256" key="2">
    <source>
        <dbReference type="SAM" id="MobiDB-lite"/>
    </source>
</evidence>
<sequence length="438" mass="51396">MDQKHRYHTSKVRNEHHLLDIIQLEQEIAHVQQQIDNKRRSTRDLQQKKLDYQHRIQLHQKYQTCLQPKSKEVGRHDLSQLLTVSADTVCTKLQAYIERQLSAGQPLSSLELTQIQHWVKRLSNPSLDEVIDQLLTQIQQQRPQEQDKERPLQPTQLSHPKQDQVSLLVNELSQLEKETASVEAKLIQRIRATHQDHSIQSALSKNLRMKAACLQAKTELEFNRKQLAALDIQLTKSNVALSSETKRLKEQTDQLLEQLAEKHKQIQTFIKLNQRFQDTFRTNHDQHHNESESVTKRIRESMEALKCPTSSLKKSHDPSPLDAIKKELVPSIKISDTQMMIEIKQLIDSVNQLSQYIHKDNSDQEELTEMIKRWSQSVKMDLRPQDTAIQSIDRLREHIEKKEQEYIRQQEAILREKLKTTESIEKELVKTEQALNER</sequence>
<feature type="region of interest" description="Disordered" evidence="2">
    <location>
        <begin position="140"/>
        <end position="163"/>
    </location>
</feature>
<feature type="compositionally biased region" description="Polar residues" evidence="2">
    <location>
        <begin position="153"/>
        <end position="163"/>
    </location>
</feature>
<feature type="coiled-coil region" evidence="1">
    <location>
        <begin position="238"/>
        <end position="265"/>
    </location>
</feature>
<feature type="coiled-coil region" evidence="1">
    <location>
        <begin position="14"/>
        <end position="48"/>
    </location>
</feature>
<dbReference type="EMBL" id="LUGH01000333">
    <property type="protein sequence ID" value="OBZ86052.1"/>
    <property type="molecule type" value="Genomic_DNA"/>
</dbReference>
<accession>A0A1C7NA90</accession>
<feature type="coiled-coil region" evidence="1">
    <location>
        <begin position="385"/>
        <end position="412"/>
    </location>
</feature>
<gene>
    <name evidence="3" type="ORF">A0J61_05898</name>
</gene>
<comment type="caution">
    <text evidence="3">The sequence shown here is derived from an EMBL/GenBank/DDBJ whole genome shotgun (WGS) entry which is preliminary data.</text>
</comment>
<reference evidence="3 4" key="1">
    <citation type="submission" date="2016-03" db="EMBL/GenBank/DDBJ databases">
        <title>Choanephora cucurbitarum.</title>
        <authorList>
            <person name="Min B."/>
            <person name="Park H."/>
            <person name="Park J.-H."/>
            <person name="Shin H.-D."/>
            <person name="Choi I.-G."/>
        </authorList>
    </citation>
    <scope>NUCLEOTIDE SEQUENCE [LARGE SCALE GENOMIC DNA]</scope>
    <source>
        <strain evidence="3 4">KUS-F28377</strain>
    </source>
</reference>
<organism evidence="3 4">
    <name type="scientific">Choanephora cucurbitarum</name>
    <dbReference type="NCBI Taxonomy" id="101091"/>
    <lineage>
        <taxon>Eukaryota</taxon>
        <taxon>Fungi</taxon>
        <taxon>Fungi incertae sedis</taxon>
        <taxon>Mucoromycota</taxon>
        <taxon>Mucoromycotina</taxon>
        <taxon>Mucoromycetes</taxon>
        <taxon>Mucorales</taxon>
        <taxon>Mucorineae</taxon>
        <taxon>Choanephoraceae</taxon>
        <taxon>Choanephoroideae</taxon>
        <taxon>Choanephora</taxon>
    </lineage>
</organism>
<keyword evidence="1" id="KW-0175">Coiled coil</keyword>
<name>A0A1C7NA90_9FUNG</name>
<dbReference type="InParanoid" id="A0A1C7NA90"/>
<evidence type="ECO:0000256" key="1">
    <source>
        <dbReference type="SAM" id="Coils"/>
    </source>
</evidence>
<evidence type="ECO:0000313" key="3">
    <source>
        <dbReference type="EMBL" id="OBZ86052.1"/>
    </source>
</evidence>
<dbReference type="Proteomes" id="UP000093000">
    <property type="component" value="Unassembled WGS sequence"/>
</dbReference>
<protein>
    <submittedName>
        <fullName evidence="3">Uncharacterized protein</fullName>
    </submittedName>
</protein>
<dbReference type="OrthoDB" id="2250794at2759"/>
<keyword evidence="4" id="KW-1185">Reference proteome</keyword>
<proteinExistence type="predicted"/>
<dbReference type="AlphaFoldDB" id="A0A1C7NA90"/>
<evidence type="ECO:0000313" key="4">
    <source>
        <dbReference type="Proteomes" id="UP000093000"/>
    </source>
</evidence>